<dbReference type="EMBL" id="CP051627">
    <property type="protein sequence ID" value="UPT20162.1"/>
    <property type="molecule type" value="Genomic_DNA"/>
</dbReference>
<dbReference type="RefSeq" id="WP_248592414.1">
    <property type="nucleotide sequence ID" value="NZ_BAABEB010000012.1"/>
</dbReference>
<proteinExistence type="predicted"/>
<evidence type="ECO:0000256" key="1">
    <source>
        <dbReference type="SAM" id="MobiDB-lite"/>
    </source>
</evidence>
<dbReference type="InterPro" id="IPR016024">
    <property type="entry name" value="ARM-type_fold"/>
</dbReference>
<dbReference type="Proteomes" id="UP000832041">
    <property type="component" value="Chromosome"/>
</dbReference>
<dbReference type="InterPro" id="IPR011989">
    <property type="entry name" value="ARM-like"/>
</dbReference>
<dbReference type="Gene3D" id="1.25.10.10">
    <property type="entry name" value="Leucine-rich Repeat Variant"/>
    <property type="match status" value="1"/>
</dbReference>
<accession>A0ABY4L268</accession>
<feature type="region of interest" description="Disordered" evidence="1">
    <location>
        <begin position="325"/>
        <end position="348"/>
    </location>
</feature>
<protein>
    <submittedName>
        <fullName evidence="2">Uncharacterized protein</fullName>
    </submittedName>
</protein>
<keyword evidence="3" id="KW-1185">Reference proteome</keyword>
<gene>
    <name evidence="2" type="ORF">FOF52_03585</name>
</gene>
<sequence length="647" mass="67764">MPFLARLAIEPTAPHRRTWTLLLTAVAAADDAPDEVLTHTGAALVAEADRLLPLLDDPDDEIRHAATCLLGHLPADCASAVLAALRERSRVETSPPALAGVTAAIGRLAPEGGRAWLTRELAADRPAAARAGAAWAIARYGLPWTEEAGSAVVDCWRDGEPVKGPWHWSDSGMLGDIALGVADVRAVAAMLDALLRHGTAGVAARAVAHDRCTAQRSARPALAPLLACAVDHPAPAVRSAAAFAVDDVLAAARLAADSLAARTAAQTDALADEESTGAVFVRHALDALIRIDDPRCRICSPPRSPTAASPCSTCSTNAAWPTTPPCSPPSAAVLEAGPDPSDPWSHQEHHNELVELSLLLRHWGEAAADAVDDLLPLVEDGQHWAVPALAAMGERARAAVPALRRAFEAPASPDHVRADCAAALATLTGDTTPLEQCLARLVADGSADAAARLVHQHDLDVEPLLPALRALAGGRAADTDRVAARLLHETTGETAVPLRAAAHTLERGRIARAVAEAADLAGRLGEAVRGLVPRLRALLGDPHAGHPAALALRRITGEAGPLLDECRARLQQERKGTREWLAEPEWLAETLRELGADAAGLPSALRALAEGDHALALGGTWGAQVRDDERKRDRLRRLLAAHAASAR</sequence>
<evidence type="ECO:0000313" key="2">
    <source>
        <dbReference type="EMBL" id="UPT20162.1"/>
    </source>
</evidence>
<organism evidence="2 3">
    <name type="scientific">Thermobifida alba</name>
    <name type="common">Thermomonospora alba</name>
    <dbReference type="NCBI Taxonomy" id="53522"/>
    <lineage>
        <taxon>Bacteria</taxon>
        <taxon>Bacillati</taxon>
        <taxon>Actinomycetota</taxon>
        <taxon>Actinomycetes</taxon>
        <taxon>Streptosporangiales</taxon>
        <taxon>Nocardiopsidaceae</taxon>
        <taxon>Thermobifida</taxon>
    </lineage>
</organism>
<dbReference type="SUPFAM" id="SSF48371">
    <property type="entry name" value="ARM repeat"/>
    <property type="match status" value="1"/>
</dbReference>
<reference evidence="2 3" key="1">
    <citation type="submission" date="2020-04" db="EMBL/GenBank/DDBJ databases">
        <title>Thermobifida alba genome sequencing and assembly.</title>
        <authorList>
            <person name="Luzics S."/>
            <person name="Horvath B."/>
            <person name="Nagy I."/>
            <person name="Toth A."/>
            <person name="Nagy I."/>
            <person name="Kukolya J."/>
        </authorList>
    </citation>
    <scope>NUCLEOTIDE SEQUENCE [LARGE SCALE GENOMIC DNA]</scope>
    <source>
        <strain evidence="2 3">DSM 43795</strain>
    </source>
</reference>
<evidence type="ECO:0000313" key="3">
    <source>
        <dbReference type="Proteomes" id="UP000832041"/>
    </source>
</evidence>
<name>A0ABY4L268_THEAE</name>